<keyword evidence="1" id="KW-0812">Transmembrane</keyword>
<keyword evidence="1" id="KW-0472">Membrane</keyword>
<sequence>MWLAVTPPKDLGDAVQSVPWNLLLFMAATTAMATALVTTGAANWLAITAFAPIRATAPWVFLRWLSSVRWRTW</sequence>
<evidence type="ECO:0000313" key="3">
    <source>
        <dbReference type="Proteomes" id="UP001519332"/>
    </source>
</evidence>
<evidence type="ECO:0000313" key="2">
    <source>
        <dbReference type="EMBL" id="MBP2319959.1"/>
    </source>
</evidence>
<proteinExistence type="predicted"/>
<reference evidence="2 3" key="1">
    <citation type="submission" date="2021-03" db="EMBL/GenBank/DDBJ databases">
        <title>Sequencing the genomes of 1000 actinobacteria strains.</title>
        <authorList>
            <person name="Klenk H.-P."/>
        </authorList>
    </citation>
    <scope>NUCLEOTIDE SEQUENCE [LARGE SCALE GENOMIC DNA]</scope>
    <source>
        <strain evidence="2 3">DSM 46670</strain>
    </source>
</reference>
<feature type="transmembrane region" description="Helical" evidence="1">
    <location>
        <begin position="20"/>
        <end position="37"/>
    </location>
</feature>
<keyword evidence="1" id="KW-1133">Transmembrane helix</keyword>
<dbReference type="Proteomes" id="UP001519332">
    <property type="component" value="Unassembled WGS sequence"/>
</dbReference>
<accession>A0ABS4T7Q0</accession>
<evidence type="ECO:0000256" key="1">
    <source>
        <dbReference type="SAM" id="Phobius"/>
    </source>
</evidence>
<keyword evidence="3" id="KW-1185">Reference proteome</keyword>
<organism evidence="2 3">
    <name type="scientific">Kibdelosporangium banguiense</name>
    <dbReference type="NCBI Taxonomy" id="1365924"/>
    <lineage>
        <taxon>Bacteria</taxon>
        <taxon>Bacillati</taxon>
        <taxon>Actinomycetota</taxon>
        <taxon>Actinomycetes</taxon>
        <taxon>Pseudonocardiales</taxon>
        <taxon>Pseudonocardiaceae</taxon>
        <taxon>Kibdelosporangium</taxon>
    </lineage>
</organism>
<dbReference type="EMBL" id="JAGINW010000001">
    <property type="protein sequence ID" value="MBP2319959.1"/>
    <property type="molecule type" value="Genomic_DNA"/>
</dbReference>
<protein>
    <submittedName>
        <fullName evidence="2">Di/tricarboxylate transporter</fullName>
    </submittedName>
</protein>
<dbReference type="RefSeq" id="WP_209633697.1">
    <property type="nucleotide sequence ID" value="NZ_JAGINW010000001.1"/>
</dbReference>
<gene>
    <name evidence="2" type="ORF">JOF56_000344</name>
</gene>
<comment type="caution">
    <text evidence="2">The sequence shown here is derived from an EMBL/GenBank/DDBJ whole genome shotgun (WGS) entry which is preliminary data.</text>
</comment>
<name>A0ABS4T7Q0_9PSEU</name>